<protein>
    <recommendedName>
        <fullName evidence="3">hydroxymethylpyrimidine kinase</fullName>
        <ecNumber evidence="3">2.7.1.49</ecNumber>
    </recommendedName>
</protein>
<evidence type="ECO:0000313" key="9">
    <source>
        <dbReference type="Proteomes" id="UP001163266"/>
    </source>
</evidence>
<dbReference type="SUPFAM" id="SSF53613">
    <property type="entry name" value="Ribokinase-like"/>
    <property type="match status" value="1"/>
</dbReference>
<dbReference type="EMBL" id="CP110257">
    <property type="protein sequence ID" value="UZD56367.1"/>
    <property type="molecule type" value="Genomic_DNA"/>
</dbReference>
<evidence type="ECO:0000259" key="6">
    <source>
        <dbReference type="Pfam" id="PF02581"/>
    </source>
</evidence>
<proteinExistence type="predicted"/>
<dbReference type="Pfam" id="PF08543">
    <property type="entry name" value="Phos_pyr_kin"/>
    <property type="match status" value="1"/>
</dbReference>
<gene>
    <name evidence="8" type="primary">thiD</name>
    <name evidence="8" type="ORF">OMP39_07340</name>
</gene>
<dbReference type="Gene3D" id="3.20.20.70">
    <property type="entry name" value="Aldolase class I"/>
    <property type="match status" value="1"/>
</dbReference>
<dbReference type="NCBIfam" id="TIGR00097">
    <property type="entry name" value="HMP-P_kinase"/>
    <property type="match status" value="1"/>
</dbReference>
<dbReference type="InterPro" id="IPR029056">
    <property type="entry name" value="Ribokinase-like"/>
</dbReference>
<dbReference type="InterPro" id="IPR004399">
    <property type="entry name" value="HMP/HMP-P_kinase_dom"/>
</dbReference>
<evidence type="ECO:0000256" key="1">
    <source>
        <dbReference type="ARBA" id="ARBA00001946"/>
    </source>
</evidence>
<dbReference type="InterPro" id="IPR036206">
    <property type="entry name" value="ThiamineP_synth_sf"/>
</dbReference>
<evidence type="ECO:0000256" key="4">
    <source>
        <dbReference type="ARBA" id="ARBA00023268"/>
    </source>
</evidence>
<dbReference type="CDD" id="cd01169">
    <property type="entry name" value="HMPP_kinase"/>
    <property type="match status" value="1"/>
</dbReference>
<feature type="region of interest" description="Disordered" evidence="5">
    <location>
        <begin position="517"/>
        <end position="544"/>
    </location>
</feature>
<dbReference type="PANTHER" id="PTHR20858">
    <property type="entry name" value="PHOSPHOMETHYLPYRIMIDINE KINASE"/>
    <property type="match status" value="1"/>
</dbReference>
<evidence type="ECO:0000313" key="8">
    <source>
        <dbReference type="EMBL" id="UZD56367.1"/>
    </source>
</evidence>
<dbReference type="CDD" id="cd00564">
    <property type="entry name" value="TMP_TenI"/>
    <property type="match status" value="1"/>
</dbReference>
<dbReference type="SUPFAM" id="SSF51391">
    <property type="entry name" value="Thiamin phosphate synthase"/>
    <property type="match status" value="1"/>
</dbReference>
<dbReference type="InterPro" id="IPR022998">
    <property type="entry name" value="ThiamineP_synth_TenI"/>
</dbReference>
<keyword evidence="4" id="KW-0511">Multifunctional enzyme</keyword>
<evidence type="ECO:0000256" key="2">
    <source>
        <dbReference type="ARBA" id="ARBA00004948"/>
    </source>
</evidence>
<evidence type="ECO:0000256" key="3">
    <source>
        <dbReference type="ARBA" id="ARBA00012135"/>
    </source>
</evidence>
<dbReference type="InterPro" id="IPR013749">
    <property type="entry name" value="PM/HMP-P_kinase-1"/>
</dbReference>
<comment type="cofactor">
    <cofactor evidence="1">
        <name>Mg(2+)</name>
        <dbReference type="ChEBI" id="CHEBI:18420"/>
    </cofactor>
</comment>
<dbReference type="Gene3D" id="3.40.1190.20">
    <property type="match status" value="1"/>
</dbReference>
<accession>A0ABY6MWJ1</accession>
<dbReference type="EC" id="2.7.1.49" evidence="3"/>
<keyword evidence="8" id="KW-0418">Kinase</keyword>
<organism evidence="8 9">
    <name type="scientific">Caldimonas aquatica</name>
    <dbReference type="NCBI Taxonomy" id="376175"/>
    <lineage>
        <taxon>Bacteria</taxon>
        <taxon>Pseudomonadati</taxon>
        <taxon>Pseudomonadota</taxon>
        <taxon>Betaproteobacteria</taxon>
        <taxon>Burkholderiales</taxon>
        <taxon>Sphaerotilaceae</taxon>
        <taxon>Caldimonas</taxon>
    </lineage>
</organism>
<comment type="pathway">
    <text evidence="2">Cofactor biosynthesis; thiamine diphosphate biosynthesis.</text>
</comment>
<dbReference type="GO" id="GO:0008902">
    <property type="term" value="F:hydroxymethylpyrimidine kinase activity"/>
    <property type="evidence" value="ECO:0007669"/>
    <property type="project" value="UniProtKB-EC"/>
</dbReference>
<dbReference type="PANTHER" id="PTHR20858:SF17">
    <property type="entry name" value="HYDROXYMETHYLPYRIMIDINE_PHOSPHOMETHYLPYRIMIDINE KINASE THI20-RELATED"/>
    <property type="match status" value="1"/>
</dbReference>
<dbReference type="RefSeq" id="WP_264894329.1">
    <property type="nucleotide sequence ID" value="NZ_CP110257.1"/>
</dbReference>
<evidence type="ECO:0000256" key="5">
    <source>
        <dbReference type="SAM" id="MobiDB-lite"/>
    </source>
</evidence>
<feature type="domain" description="Pyridoxamine kinase/Phosphomethylpyrimidine kinase" evidence="7">
    <location>
        <begin position="20"/>
        <end position="270"/>
    </location>
</feature>
<dbReference type="InterPro" id="IPR013785">
    <property type="entry name" value="Aldolase_TIM"/>
</dbReference>
<feature type="domain" description="Thiamine phosphate synthase/TenI" evidence="6">
    <location>
        <begin position="314"/>
        <end position="483"/>
    </location>
</feature>
<dbReference type="Pfam" id="PF02581">
    <property type="entry name" value="TMP-TENI"/>
    <property type="match status" value="1"/>
</dbReference>
<dbReference type="Proteomes" id="UP001163266">
    <property type="component" value="Chromosome"/>
</dbReference>
<keyword evidence="8" id="KW-0808">Transferase</keyword>
<reference evidence="8" key="1">
    <citation type="submission" date="2022-10" db="EMBL/GenBank/DDBJ databases">
        <title>Complete genome sequence of Schlegelella aquatica LMG 23380.</title>
        <authorList>
            <person name="Musilova J."/>
            <person name="Kourilova X."/>
            <person name="Bezdicek M."/>
            <person name="Hermankova K."/>
            <person name="Obruca S."/>
            <person name="Sedlar K."/>
        </authorList>
    </citation>
    <scope>NUCLEOTIDE SEQUENCE</scope>
    <source>
        <strain evidence="8">LMG 23380</strain>
    </source>
</reference>
<dbReference type="GO" id="GO:0008972">
    <property type="term" value="F:phosphomethylpyrimidine kinase activity"/>
    <property type="evidence" value="ECO:0007669"/>
    <property type="project" value="UniProtKB-EC"/>
</dbReference>
<sequence>MSAPASSMPPPVVWSIAGSDSGGGAGLQADLKAFEAFGVHGCTAVAAITAQHSLRVCRSEPVAPDLLEAQLAALAEDLPPVAIKLGMLGSVDNVHCVARWVDRLRRERPLALVIDPVWRATTGAALAASALREACLDELLPRATIVTPNRAEAAWLLGMERLEAHEVPEAARELRAAGARAVAITGGDAREPGGDGLAADWIDTPQAQGWLTLPRVDTPHHHGTGCVFASSAAAALALGHCEADALVLAKLATTQALRRGYAAGRGAGPVRPGADFALVRGGLPTLHPDRPTWAPAGFAPLQPVCMGLYAIVERAEQVESVIRAGARAVQLRIKAPGGEGLRAEVRRAVAAARAADAQIFINDHWRMALEERAWGVHLGQEDLSAVAPQDLERLRRAGLRLGISTHSYWEVCRARAEGPSYIACGPIHATVTKKMPWRPQGEDNLAYWCHVLEESVVAIAGMDEERSRQAMRCGAAGVAVLRGLVQAERVGETVARLQAAINQGVWLPRRAPPARARPTLAGPCAARGDSWTEPLGTSPRSVER</sequence>
<keyword evidence="9" id="KW-1185">Reference proteome</keyword>
<name>A0ABY6MWJ1_9BURK</name>
<evidence type="ECO:0000259" key="7">
    <source>
        <dbReference type="Pfam" id="PF08543"/>
    </source>
</evidence>